<gene>
    <name evidence="5" type="primary">LOC107474261</name>
</gene>
<comment type="subcellular location">
    <subcellularLocation>
        <location evidence="1">Nucleus</location>
        <location evidence="1">Nucleolus</location>
    </subcellularLocation>
</comment>
<dbReference type="GO" id="GO:0006396">
    <property type="term" value="P:RNA processing"/>
    <property type="evidence" value="ECO:0007669"/>
    <property type="project" value="TreeGrafter"/>
</dbReference>
<dbReference type="Pfam" id="PF08698">
    <property type="entry name" value="Fcf2"/>
    <property type="match status" value="1"/>
</dbReference>
<dbReference type="PANTHER" id="PTHR21686">
    <property type="entry name" value="DEOXYNUCLEOTIDYLTRANSFERASE TERMINAL-INTERACTING PROTEIN 2"/>
    <property type="match status" value="1"/>
</dbReference>
<evidence type="ECO:0000259" key="3">
    <source>
        <dbReference type="Pfam" id="PF08698"/>
    </source>
</evidence>
<keyword evidence="2" id="KW-0539">Nucleus</keyword>
<dbReference type="InterPro" id="IPR014810">
    <property type="entry name" value="Fcf2_C"/>
</dbReference>
<dbReference type="GO" id="GO:0003723">
    <property type="term" value="F:RNA binding"/>
    <property type="evidence" value="ECO:0007669"/>
    <property type="project" value="TreeGrafter"/>
</dbReference>
<keyword evidence="4" id="KW-1185">Reference proteome</keyword>
<accession>A0A9C6WTG1</accession>
<evidence type="ECO:0000256" key="1">
    <source>
        <dbReference type="ARBA" id="ARBA00004604"/>
    </source>
</evidence>
<dbReference type="InterPro" id="IPR039883">
    <property type="entry name" value="Fcf2/DNTTIP2"/>
</dbReference>
<evidence type="ECO:0000313" key="4">
    <source>
        <dbReference type="Proteomes" id="UP000515211"/>
    </source>
</evidence>
<sequence length="194" mass="22373">MPEGKLLVGLSWQPQLLIPSSSKAADACHNKPQSEASNSSLWKPNTELVDGLFIPPNDPRKLNKLLRKQAKDTAGKDWYWNGILTLLLCLLLQLRSALDPKRHYKKGESKSKALPKYFQVGTVVEDASEFYSERLTKKERKATIADELLSDQKLAAYRKRKVREIEEQNRPVGNTKWKIRGRNSWKRAKERRVY</sequence>
<organism evidence="4 5">
    <name type="scientific">Arachis duranensis</name>
    <name type="common">Wild peanut</name>
    <dbReference type="NCBI Taxonomy" id="130453"/>
    <lineage>
        <taxon>Eukaryota</taxon>
        <taxon>Viridiplantae</taxon>
        <taxon>Streptophyta</taxon>
        <taxon>Embryophyta</taxon>
        <taxon>Tracheophyta</taxon>
        <taxon>Spermatophyta</taxon>
        <taxon>Magnoliopsida</taxon>
        <taxon>eudicotyledons</taxon>
        <taxon>Gunneridae</taxon>
        <taxon>Pentapetalae</taxon>
        <taxon>rosids</taxon>
        <taxon>fabids</taxon>
        <taxon>Fabales</taxon>
        <taxon>Fabaceae</taxon>
        <taxon>Papilionoideae</taxon>
        <taxon>50 kb inversion clade</taxon>
        <taxon>dalbergioids sensu lato</taxon>
        <taxon>Dalbergieae</taxon>
        <taxon>Pterocarpus clade</taxon>
        <taxon>Arachis</taxon>
    </lineage>
</organism>
<reference evidence="4" key="1">
    <citation type="journal article" date="2016" name="Nat. Genet.">
        <title>The genome sequences of Arachis duranensis and Arachis ipaensis, the diploid ancestors of cultivated peanut.</title>
        <authorList>
            <person name="Bertioli D.J."/>
            <person name="Cannon S.B."/>
            <person name="Froenicke L."/>
            <person name="Huang G."/>
            <person name="Farmer A.D."/>
            <person name="Cannon E.K."/>
            <person name="Liu X."/>
            <person name="Gao D."/>
            <person name="Clevenger J."/>
            <person name="Dash S."/>
            <person name="Ren L."/>
            <person name="Moretzsohn M.C."/>
            <person name="Shirasawa K."/>
            <person name="Huang W."/>
            <person name="Vidigal B."/>
            <person name="Abernathy B."/>
            <person name="Chu Y."/>
            <person name="Niederhuth C.E."/>
            <person name="Umale P."/>
            <person name="Araujo A.C."/>
            <person name="Kozik A."/>
            <person name="Kim K.D."/>
            <person name="Burow M.D."/>
            <person name="Varshney R.K."/>
            <person name="Wang X."/>
            <person name="Zhang X."/>
            <person name="Barkley N."/>
            <person name="Guimaraes P.M."/>
            <person name="Isobe S."/>
            <person name="Guo B."/>
            <person name="Liao B."/>
            <person name="Stalker H.T."/>
            <person name="Schmitz R.J."/>
            <person name="Scheffler B.E."/>
            <person name="Leal-Bertioli S.C."/>
            <person name="Xun X."/>
            <person name="Jackson S.A."/>
            <person name="Michelmore R."/>
            <person name="Ozias-Akins P."/>
        </authorList>
    </citation>
    <scope>NUCLEOTIDE SEQUENCE [LARGE SCALE GENOMIC DNA]</scope>
    <source>
        <strain evidence="4">cv. V14167</strain>
    </source>
</reference>
<name>A0A9C6WTG1_ARADU</name>
<dbReference type="Proteomes" id="UP000515211">
    <property type="component" value="Chromosome 2"/>
</dbReference>
<dbReference type="KEGG" id="adu:107474261"/>
<protein>
    <submittedName>
        <fullName evidence="5">rRNA-processing protein fcf2</fullName>
    </submittedName>
</protein>
<dbReference type="RefSeq" id="XP_052113988.1">
    <property type="nucleotide sequence ID" value="XM_052258028.1"/>
</dbReference>
<evidence type="ECO:0000313" key="5">
    <source>
        <dbReference type="RefSeq" id="XP_052113988.1"/>
    </source>
</evidence>
<dbReference type="GeneID" id="107474261"/>
<dbReference type="PANTHER" id="PTHR21686:SF12">
    <property type="entry name" value="DEOXYNUCLEOTIDYLTRANSFERASE TERMINAL-INTERACTING PROTEIN 2"/>
    <property type="match status" value="1"/>
</dbReference>
<dbReference type="GO" id="GO:0005730">
    <property type="term" value="C:nucleolus"/>
    <property type="evidence" value="ECO:0007669"/>
    <property type="project" value="UniProtKB-SubCell"/>
</dbReference>
<proteinExistence type="predicted"/>
<feature type="domain" description="Fcf2 pre-rRNA processing C-terminal" evidence="3">
    <location>
        <begin position="91"/>
        <end position="161"/>
    </location>
</feature>
<dbReference type="AlphaFoldDB" id="A0A9C6WTG1"/>
<evidence type="ECO:0000256" key="2">
    <source>
        <dbReference type="ARBA" id="ARBA00023242"/>
    </source>
</evidence>
<reference evidence="5" key="2">
    <citation type="submission" date="2025-08" db="UniProtKB">
        <authorList>
            <consortium name="RefSeq"/>
        </authorList>
    </citation>
    <scope>IDENTIFICATION</scope>
    <source>
        <tissue evidence="5">Whole plant</tissue>
    </source>
</reference>